<evidence type="ECO:0000256" key="1">
    <source>
        <dbReference type="SAM" id="Phobius"/>
    </source>
</evidence>
<evidence type="ECO:0000313" key="2">
    <source>
        <dbReference type="EMBL" id="GAA4774961.1"/>
    </source>
</evidence>
<feature type="transmembrane region" description="Helical" evidence="1">
    <location>
        <begin position="60"/>
        <end position="82"/>
    </location>
</feature>
<evidence type="ECO:0000313" key="3">
    <source>
        <dbReference type="Proteomes" id="UP001501645"/>
    </source>
</evidence>
<proteinExistence type="predicted"/>
<gene>
    <name evidence="2" type="ORF">GCM10023351_19210</name>
</gene>
<dbReference type="Pfam" id="PF14325">
    <property type="entry name" value="DUF4383"/>
    <property type="match status" value="1"/>
</dbReference>
<reference evidence="3" key="1">
    <citation type="journal article" date="2019" name="Int. J. Syst. Evol. Microbiol.">
        <title>The Global Catalogue of Microorganisms (GCM) 10K type strain sequencing project: providing services to taxonomists for standard genome sequencing and annotation.</title>
        <authorList>
            <consortium name="The Broad Institute Genomics Platform"/>
            <consortium name="The Broad Institute Genome Sequencing Center for Infectious Disease"/>
            <person name="Wu L."/>
            <person name="Ma J."/>
        </authorList>
    </citation>
    <scope>NUCLEOTIDE SEQUENCE [LARGE SCALE GENOMIC DNA]</scope>
    <source>
        <strain evidence="3">JCM 18537</strain>
    </source>
</reference>
<dbReference type="Proteomes" id="UP001501645">
    <property type="component" value="Unassembled WGS sequence"/>
</dbReference>
<name>A0ABP9A679_9MICO</name>
<dbReference type="RefSeq" id="WP_345438522.1">
    <property type="nucleotide sequence ID" value="NZ_BAABKO010000003.1"/>
</dbReference>
<keyword evidence="1" id="KW-0812">Transmembrane</keyword>
<comment type="caution">
    <text evidence="2">The sequence shown here is derived from an EMBL/GenBank/DDBJ whole genome shotgun (WGS) entry which is preliminary data.</text>
</comment>
<dbReference type="EMBL" id="BAABKO010000003">
    <property type="protein sequence ID" value="GAA4774961.1"/>
    <property type="molecule type" value="Genomic_DNA"/>
</dbReference>
<keyword evidence="1" id="KW-0472">Membrane</keyword>
<protein>
    <submittedName>
        <fullName evidence="2">DUF4383 domain-containing protein</fullName>
    </submittedName>
</protein>
<keyword evidence="3" id="KW-1185">Reference proteome</keyword>
<feature type="transmembrane region" description="Helical" evidence="1">
    <location>
        <begin position="89"/>
        <end position="106"/>
    </location>
</feature>
<keyword evidence="1" id="KW-1133">Transmembrane helix</keyword>
<feature type="transmembrane region" description="Helical" evidence="1">
    <location>
        <begin position="126"/>
        <end position="143"/>
    </location>
</feature>
<accession>A0ABP9A679</accession>
<sequence>MSDTTVSRVRYAGTPVQKVALVFGVVFLLVGIAGFIPGLTTDIGSLEVASHTSEAMLLGIFQVSILHNLVHVMFGVAGLALAGSAPGSRGYLVVGGVLYLALFVYGLVVPHDHAANFVPLNSADNWLHLGLAIVMIAAGALLGRDARRRV</sequence>
<feature type="transmembrane region" description="Helical" evidence="1">
    <location>
        <begin position="20"/>
        <end position="40"/>
    </location>
</feature>
<organism evidence="2 3">
    <name type="scientific">Microbacterium gilvum</name>
    <dbReference type="NCBI Taxonomy" id="1336204"/>
    <lineage>
        <taxon>Bacteria</taxon>
        <taxon>Bacillati</taxon>
        <taxon>Actinomycetota</taxon>
        <taxon>Actinomycetes</taxon>
        <taxon>Micrococcales</taxon>
        <taxon>Microbacteriaceae</taxon>
        <taxon>Microbacterium</taxon>
    </lineage>
</organism>